<feature type="transmembrane region" description="Helical" evidence="6">
    <location>
        <begin position="249"/>
        <end position="269"/>
    </location>
</feature>
<keyword evidence="2" id="KW-1003">Cell membrane</keyword>
<organism evidence="8">
    <name type="scientific">bioreactor metagenome</name>
    <dbReference type="NCBI Taxonomy" id="1076179"/>
    <lineage>
        <taxon>unclassified sequences</taxon>
        <taxon>metagenomes</taxon>
        <taxon>ecological metagenomes</taxon>
    </lineage>
</organism>
<evidence type="ECO:0000256" key="1">
    <source>
        <dbReference type="ARBA" id="ARBA00004651"/>
    </source>
</evidence>
<protein>
    <recommendedName>
        <fullName evidence="7">Na+/H+ antiporter NhaC-like C-terminal domain-containing protein</fullName>
    </recommendedName>
</protein>
<comment type="caution">
    <text evidence="8">The sequence shown here is derived from an EMBL/GenBank/DDBJ whole genome shotgun (WGS) entry which is preliminary data.</text>
</comment>
<feature type="transmembrane region" description="Helical" evidence="6">
    <location>
        <begin position="143"/>
        <end position="165"/>
    </location>
</feature>
<keyword evidence="5 6" id="KW-0472">Membrane</keyword>
<feature type="transmembrane region" description="Helical" evidence="6">
    <location>
        <begin position="289"/>
        <end position="307"/>
    </location>
</feature>
<feature type="transmembrane region" description="Helical" evidence="6">
    <location>
        <begin position="108"/>
        <end position="131"/>
    </location>
</feature>
<name>A0A644WGK0_9ZZZZ</name>
<feature type="transmembrane region" description="Helical" evidence="6">
    <location>
        <begin position="192"/>
        <end position="214"/>
    </location>
</feature>
<evidence type="ECO:0000256" key="6">
    <source>
        <dbReference type="SAM" id="Phobius"/>
    </source>
</evidence>
<dbReference type="GO" id="GO:0005886">
    <property type="term" value="C:plasma membrane"/>
    <property type="evidence" value="ECO:0007669"/>
    <property type="project" value="UniProtKB-SubCell"/>
</dbReference>
<keyword evidence="3 6" id="KW-0812">Transmembrane</keyword>
<dbReference type="AlphaFoldDB" id="A0A644WGK0"/>
<dbReference type="PANTHER" id="PTHR43478">
    <property type="entry name" value="NA+/H+ ANTIPORTER-RELATED"/>
    <property type="match status" value="1"/>
</dbReference>
<comment type="subcellular location">
    <subcellularLocation>
        <location evidence="1">Cell membrane</location>
        <topology evidence="1">Multi-pass membrane protein</topology>
    </subcellularLocation>
</comment>
<accession>A0A644WGK0</accession>
<evidence type="ECO:0000256" key="4">
    <source>
        <dbReference type="ARBA" id="ARBA00022989"/>
    </source>
</evidence>
<sequence>MKWLSIVPALITIILTFKTKKLIPALLTGIAVGAVLHAGSLLGGLSSVGGYVIEVLANKGSAYSLSFLILYGALSELIAMAGGIAGFADKIGAKINSEKDVLLWSWILSLPTFFNSSFHFIAVGTVMNGLLEKTKASREKFAFVLSVTSLQLILLIPIASANIGYMVSLTGENLETAGMDGNPYMIVARSVLWNYFSLAMVFLALCVTFFSLGFGRIRLGKEKEDDLTKAHMERQACLNRPIEEYPKRVMNLIVPVVMLIASTVFLFWWTGREKSASFFGAFSNADFSVSIFTGAFATLFLTCVFYLFQKISLGEIQAHIVRGAEKVLGLILILTLSWVLTRITQDMGFSGLVSQRLIAGMPKFLIPATLFLLTGGVSYTIGSAWATWALMMPIAVRFSVGSGIDIAVMAGTVWGGGAVTDAISPIAAQMAGLPYGRHFVTTLPYVLTGVAIAAAGYIAAGLLLL</sequence>
<feature type="transmembrane region" description="Helical" evidence="6">
    <location>
        <begin position="327"/>
        <end position="344"/>
    </location>
</feature>
<proteinExistence type="predicted"/>
<keyword evidence="4 6" id="KW-1133">Transmembrane helix</keyword>
<evidence type="ECO:0000259" key="7">
    <source>
        <dbReference type="Pfam" id="PF03553"/>
    </source>
</evidence>
<evidence type="ECO:0000256" key="2">
    <source>
        <dbReference type="ARBA" id="ARBA00022475"/>
    </source>
</evidence>
<dbReference type="InterPro" id="IPR018461">
    <property type="entry name" value="Na/H_Antiport_NhaC-like_C"/>
</dbReference>
<evidence type="ECO:0000313" key="8">
    <source>
        <dbReference type="EMBL" id="MPM02996.1"/>
    </source>
</evidence>
<feature type="transmembrane region" description="Helical" evidence="6">
    <location>
        <begin position="403"/>
        <end position="423"/>
    </location>
</feature>
<feature type="transmembrane region" description="Helical" evidence="6">
    <location>
        <begin position="364"/>
        <end position="391"/>
    </location>
</feature>
<feature type="transmembrane region" description="Helical" evidence="6">
    <location>
        <begin position="443"/>
        <end position="464"/>
    </location>
</feature>
<gene>
    <name evidence="8" type="ORF">SDC9_49255</name>
</gene>
<feature type="domain" description="Na+/H+ antiporter NhaC-like C-terminal" evidence="7">
    <location>
        <begin position="161"/>
        <end position="461"/>
    </location>
</feature>
<dbReference type="PANTHER" id="PTHR43478:SF1">
    <property type="entry name" value="NA+_H+ ANTIPORTER NHAC-LIKE C-TERMINAL DOMAIN-CONTAINING PROTEIN"/>
    <property type="match status" value="1"/>
</dbReference>
<evidence type="ECO:0000256" key="3">
    <source>
        <dbReference type="ARBA" id="ARBA00022692"/>
    </source>
</evidence>
<feature type="transmembrane region" description="Helical" evidence="6">
    <location>
        <begin position="29"/>
        <end position="53"/>
    </location>
</feature>
<feature type="transmembrane region" description="Helical" evidence="6">
    <location>
        <begin position="65"/>
        <end position="88"/>
    </location>
</feature>
<dbReference type="Pfam" id="PF03553">
    <property type="entry name" value="Na_H_antiporter"/>
    <property type="match status" value="1"/>
</dbReference>
<evidence type="ECO:0000256" key="5">
    <source>
        <dbReference type="ARBA" id="ARBA00023136"/>
    </source>
</evidence>
<dbReference type="EMBL" id="VSSQ01000914">
    <property type="protein sequence ID" value="MPM02996.1"/>
    <property type="molecule type" value="Genomic_DNA"/>
</dbReference>
<reference evidence="8" key="1">
    <citation type="submission" date="2019-08" db="EMBL/GenBank/DDBJ databases">
        <authorList>
            <person name="Kucharzyk K."/>
            <person name="Murdoch R.W."/>
            <person name="Higgins S."/>
            <person name="Loffler F."/>
        </authorList>
    </citation>
    <scope>NUCLEOTIDE SEQUENCE</scope>
</reference>